<dbReference type="STRING" id="1121942.SAMN02745148_03209"/>
<evidence type="ECO:0000313" key="3">
    <source>
        <dbReference type="Proteomes" id="UP000184346"/>
    </source>
</evidence>
<dbReference type="EMBL" id="FQUJ01000017">
    <property type="protein sequence ID" value="SHF65422.1"/>
    <property type="molecule type" value="Genomic_DNA"/>
</dbReference>
<keyword evidence="1" id="KW-1133">Transmembrane helix</keyword>
<keyword evidence="3" id="KW-1185">Reference proteome</keyword>
<evidence type="ECO:0000256" key="1">
    <source>
        <dbReference type="SAM" id="Phobius"/>
    </source>
</evidence>
<dbReference type="Proteomes" id="UP000184346">
    <property type="component" value="Unassembled WGS sequence"/>
</dbReference>
<name>A0A1M5DFF2_9GAMM</name>
<protein>
    <submittedName>
        <fullName evidence="2">Uncharacterized membrane protein</fullName>
    </submittedName>
</protein>
<dbReference type="RefSeq" id="WP_072824694.1">
    <property type="nucleotide sequence ID" value="NZ_FQUJ01000017.1"/>
</dbReference>
<sequence length="134" mass="14630">MQILVLYVITAVVFLGLDALGLSKIMRPLFETHIPNMLREDVQFVAAGVFYLIYVAGLLYFVSVPALRDNAPAMALFNGAILGALAYGTFEFTAFSVLKGWHWQMVATDVAWGAALTAVSAWAGVMLTRWVMPG</sequence>
<keyword evidence="1" id="KW-0472">Membrane</keyword>
<dbReference type="InterPro" id="IPR018687">
    <property type="entry name" value="DUF2177_membr"/>
</dbReference>
<organism evidence="2 3">
    <name type="scientific">Modicisalibacter ilicicola DSM 19980</name>
    <dbReference type="NCBI Taxonomy" id="1121942"/>
    <lineage>
        <taxon>Bacteria</taxon>
        <taxon>Pseudomonadati</taxon>
        <taxon>Pseudomonadota</taxon>
        <taxon>Gammaproteobacteria</taxon>
        <taxon>Oceanospirillales</taxon>
        <taxon>Halomonadaceae</taxon>
        <taxon>Modicisalibacter</taxon>
    </lineage>
</organism>
<feature type="transmembrane region" description="Helical" evidence="1">
    <location>
        <begin position="75"/>
        <end position="98"/>
    </location>
</feature>
<feature type="transmembrane region" description="Helical" evidence="1">
    <location>
        <begin position="110"/>
        <end position="132"/>
    </location>
</feature>
<reference evidence="2 3" key="1">
    <citation type="submission" date="2016-11" db="EMBL/GenBank/DDBJ databases">
        <authorList>
            <person name="Jaros S."/>
            <person name="Januszkiewicz K."/>
            <person name="Wedrychowicz H."/>
        </authorList>
    </citation>
    <scope>NUCLEOTIDE SEQUENCE [LARGE SCALE GENOMIC DNA]</scope>
    <source>
        <strain evidence="2 3">DSM 19980</strain>
    </source>
</reference>
<gene>
    <name evidence="2" type="ORF">SAMN02745148_03209</name>
</gene>
<dbReference type="OrthoDB" id="166547at2"/>
<keyword evidence="1" id="KW-0812">Transmembrane</keyword>
<accession>A0A1M5DFF2</accession>
<dbReference type="AlphaFoldDB" id="A0A1M5DFF2"/>
<proteinExistence type="predicted"/>
<evidence type="ECO:0000313" key="2">
    <source>
        <dbReference type="EMBL" id="SHF65422.1"/>
    </source>
</evidence>
<dbReference type="Pfam" id="PF09945">
    <property type="entry name" value="DUF2177"/>
    <property type="match status" value="1"/>
</dbReference>
<feature type="transmembrane region" description="Helical" evidence="1">
    <location>
        <begin position="43"/>
        <end position="63"/>
    </location>
</feature>